<dbReference type="UniPathway" id="UPA00989"/>
<dbReference type="PANTHER" id="PTHR16288:SF0">
    <property type="entry name" value="TRNA (GUANINE-N(7)-)-METHYLTRANSFERASE NON-CATALYTIC SUBUNIT WDR4"/>
    <property type="match status" value="1"/>
</dbReference>
<comment type="similarity">
    <text evidence="6">Belongs to the WD repeat TRM82 family.</text>
</comment>
<dbReference type="GO" id="GO:0005829">
    <property type="term" value="C:cytosol"/>
    <property type="evidence" value="ECO:0007669"/>
    <property type="project" value="TreeGrafter"/>
</dbReference>
<evidence type="ECO:0000256" key="2">
    <source>
        <dbReference type="ARBA" id="ARBA00022574"/>
    </source>
</evidence>
<comment type="subcellular location">
    <subcellularLocation>
        <location evidence="1 6">Nucleus</location>
    </subcellularLocation>
</comment>
<organism evidence="8">
    <name type="scientific">Absidia glauca</name>
    <name type="common">Pin mould</name>
    <dbReference type="NCBI Taxonomy" id="4829"/>
    <lineage>
        <taxon>Eukaryota</taxon>
        <taxon>Fungi</taxon>
        <taxon>Fungi incertae sedis</taxon>
        <taxon>Mucoromycota</taxon>
        <taxon>Mucoromycotina</taxon>
        <taxon>Mucoromycetes</taxon>
        <taxon>Mucorales</taxon>
        <taxon>Cunninghamellaceae</taxon>
        <taxon>Absidia</taxon>
    </lineage>
</organism>
<dbReference type="GO" id="GO:0043527">
    <property type="term" value="C:tRNA methyltransferase complex"/>
    <property type="evidence" value="ECO:0007669"/>
    <property type="project" value="TreeGrafter"/>
</dbReference>
<dbReference type="Proteomes" id="UP000078561">
    <property type="component" value="Unassembled WGS sequence"/>
</dbReference>
<keyword evidence="4 6" id="KW-0677">Repeat</keyword>
<dbReference type="OMA" id="CVWDTKD"/>
<evidence type="ECO:0000256" key="4">
    <source>
        <dbReference type="ARBA" id="ARBA00022737"/>
    </source>
</evidence>
<feature type="repeat" description="WD" evidence="7">
    <location>
        <begin position="151"/>
        <end position="193"/>
    </location>
</feature>
<dbReference type="GO" id="GO:0106004">
    <property type="term" value="P:tRNA (guanine-N7)-methylation"/>
    <property type="evidence" value="ECO:0007669"/>
    <property type="project" value="UniProtKB-UniRule"/>
</dbReference>
<dbReference type="HAMAP" id="MF_03056">
    <property type="entry name" value="TRM82"/>
    <property type="match status" value="1"/>
</dbReference>
<dbReference type="Pfam" id="PF00400">
    <property type="entry name" value="WD40"/>
    <property type="match status" value="2"/>
</dbReference>
<dbReference type="OrthoDB" id="339900at2759"/>
<evidence type="ECO:0000256" key="1">
    <source>
        <dbReference type="ARBA" id="ARBA00004123"/>
    </source>
</evidence>
<proteinExistence type="inferred from homology"/>
<dbReference type="SMART" id="SM00320">
    <property type="entry name" value="WD40"/>
    <property type="match status" value="3"/>
</dbReference>
<dbReference type="InterPro" id="IPR028884">
    <property type="entry name" value="Trm82"/>
</dbReference>
<keyword evidence="3 6" id="KW-0819">tRNA processing</keyword>
<dbReference type="PROSITE" id="PS50082">
    <property type="entry name" value="WD_REPEATS_2"/>
    <property type="match status" value="1"/>
</dbReference>
<reference evidence="8" key="1">
    <citation type="submission" date="2016-04" db="EMBL/GenBank/DDBJ databases">
        <authorList>
            <person name="Evans L.H."/>
            <person name="Alamgir A."/>
            <person name="Owens N."/>
            <person name="Weber N.D."/>
            <person name="Virtaneva K."/>
            <person name="Barbian K."/>
            <person name="Babar A."/>
            <person name="Rosenke K."/>
        </authorList>
    </citation>
    <scope>NUCLEOTIDE SEQUENCE [LARGE SCALE GENOMIC DNA]</scope>
    <source>
        <strain evidence="8">CBS 101.48</strain>
    </source>
</reference>
<dbReference type="InterPro" id="IPR036322">
    <property type="entry name" value="WD40_repeat_dom_sf"/>
</dbReference>
<gene>
    <name evidence="8" type="primary">ABSGL_01223.1 scaffold 1223</name>
</gene>
<keyword evidence="5 6" id="KW-0539">Nucleus</keyword>
<dbReference type="EMBL" id="LT550481">
    <property type="protein sequence ID" value="SAL95882.1"/>
    <property type="molecule type" value="Genomic_DNA"/>
</dbReference>
<name>A0A163IXH0_ABSGL</name>
<dbReference type="PANTHER" id="PTHR16288">
    <property type="entry name" value="WD40 REPEAT PROTEIN 4"/>
    <property type="match status" value="1"/>
</dbReference>
<evidence type="ECO:0000256" key="7">
    <source>
        <dbReference type="PROSITE-ProRule" id="PRU00221"/>
    </source>
</evidence>
<accession>A0A163IXH0</accession>
<dbReference type="InParanoid" id="A0A163IXH0"/>
<evidence type="ECO:0000313" key="9">
    <source>
        <dbReference type="Proteomes" id="UP000078561"/>
    </source>
</evidence>
<evidence type="ECO:0000256" key="3">
    <source>
        <dbReference type="ARBA" id="ARBA00022694"/>
    </source>
</evidence>
<dbReference type="GO" id="GO:0005634">
    <property type="term" value="C:nucleus"/>
    <property type="evidence" value="ECO:0007669"/>
    <property type="project" value="UniProtKB-SubCell"/>
</dbReference>
<sequence>MALTSLYTGELEKSYPQESETKKSCQESFRNLGFSKDGDRLATSGDTKDICVYDTSNWQVLSSRPAYKRVNALQFTKDASTVVAADKFGDVYCHPVKSEASDEKLEPIVGHVSMITDVILSDDEKYVITADRDEHIRVSRFPNGYNIETFCLGHTDVVTVIRLLPWNKDILLSAGGDNTICTWDFVKGTRIQSLNYEEHVKQFIPPASESGHVDNPIVSSVKFDTKSNTVAVSFTKIPAIMLLEWNEDEKTLQYKSMIFTDRNILDIAFDLEGQLWASLVPTAESDDLMAIFAQVDGKYQRIPNDSTLLTPVNTTQVELVDTLPDLYSLLGLRKYYEQFEEDDSGKIKKKKTG</sequence>
<dbReference type="SUPFAM" id="SSF50978">
    <property type="entry name" value="WD40 repeat-like"/>
    <property type="match status" value="1"/>
</dbReference>
<dbReference type="InterPro" id="IPR001680">
    <property type="entry name" value="WD40_rpt"/>
</dbReference>
<evidence type="ECO:0000313" key="8">
    <source>
        <dbReference type="EMBL" id="SAL95882.1"/>
    </source>
</evidence>
<evidence type="ECO:0000256" key="6">
    <source>
        <dbReference type="HAMAP-Rule" id="MF_03056"/>
    </source>
</evidence>
<protein>
    <submittedName>
        <fullName evidence="8">Uncharacterized protein</fullName>
    </submittedName>
</protein>
<dbReference type="AlphaFoldDB" id="A0A163IXH0"/>
<comment type="pathway">
    <text evidence="6">tRNA modification; N(7)-methylguanine-tRNA biosynthesis.</text>
</comment>
<keyword evidence="9" id="KW-1185">Reference proteome</keyword>
<evidence type="ECO:0000256" key="5">
    <source>
        <dbReference type="ARBA" id="ARBA00023242"/>
    </source>
</evidence>
<dbReference type="STRING" id="4829.A0A163IXH0"/>
<dbReference type="InterPro" id="IPR015943">
    <property type="entry name" value="WD40/YVTN_repeat-like_dom_sf"/>
</dbReference>
<comment type="function">
    <text evidence="6">Required for the formation of N(7)-methylguanine at position 46 (m7G46) in tRNA. In the complex, it is required to stabilize and induce conformational changes of the catalytic subunit.</text>
</comment>
<keyword evidence="2 6" id="KW-0853">WD repeat</keyword>
<dbReference type="Gene3D" id="2.130.10.10">
    <property type="entry name" value="YVTN repeat-like/Quinoprotein amine dehydrogenase"/>
    <property type="match status" value="1"/>
</dbReference>